<dbReference type="AlphaFoldDB" id="A0A6J4LYU5"/>
<gene>
    <name evidence="14" type="ORF">AVDCRST_MAG11-3189</name>
</gene>
<dbReference type="InterPro" id="IPR005488">
    <property type="entry name" value="Etherase_MurQ"/>
</dbReference>
<dbReference type="FunFam" id="1.10.8.1080:FF:000001">
    <property type="entry name" value="N-acetylmuramic acid 6-phosphate etherase"/>
    <property type="match status" value="1"/>
</dbReference>
<dbReference type="FunFam" id="3.40.50.10490:FF:000014">
    <property type="entry name" value="N-acetylmuramic acid 6-phosphate etherase"/>
    <property type="match status" value="1"/>
</dbReference>
<evidence type="ECO:0000256" key="7">
    <source>
        <dbReference type="ARBA" id="ARBA00060672"/>
    </source>
</evidence>
<dbReference type="InterPro" id="IPR001347">
    <property type="entry name" value="SIS_dom"/>
</dbReference>
<dbReference type="NCBIfam" id="NF003915">
    <property type="entry name" value="PRK05441.1"/>
    <property type="match status" value="1"/>
</dbReference>
<sequence>RAHGRGTYQFLEPRAVPAAPPIADPRVTERRNPRTAEIDLATPLAIVDLMNAEDAGVAAAVATQRVEIARLIEHVERAFRDGGRLLYAGAGTSGRLGVLDASECPPTFGVPFDMVQGLIAGGEAAMFRAQEGAEDSPDGGARDLDARAVGPRDVVVGIAASGTTPYVRGALRRARELGATTGLVACSPPPPEMLAHADVAVVPVTGPEVLTGSTRLKAGTATKMVLNIVTTGAMIRVGKAYGNLMVDLRATNAKLADRSERIVAEVCGVARDAARQLLAEAGGRVKTAIVMHRLQVDREVADTRLAAAGGVIRRVVPGPPPPVA</sequence>
<evidence type="ECO:0000256" key="8">
    <source>
        <dbReference type="ARBA" id="ARBA00061234"/>
    </source>
</evidence>
<dbReference type="Pfam" id="PF22645">
    <property type="entry name" value="GKRP_SIS_N"/>
    <property type="match status" value="1"/>
</dbReference>
<dbReference type="EC" id="4.2.1.126" evidence="9"/>
<keyword evidence="2 14" id="KW-0456">Lyase</keyword>
<comment type="pathway">
    <text evidence="5">Amino-sugar metabolism; N-acetylmuramate degradation.</text>
</comment>
<dbReference type="InterPro" id="IPR005486">
    <property type="entry name" value="Glucokinase_regulatory_CS"/>
</dbReference>
<dbReference type="InterPro" id="IPR040190">
    <property type="entry name" value="MURQ/GCKR"/>
</dbReference>
<dbReference type="GO" id="GO:0009254">
    <property type="term" value="P:peptidoglycan turnover"/>
    <property type="evidence" value="ECO:0007669"/>
    <property type="project" value="TreeGrafter"/>
</dbReference>
<protein>
    <recommendedName>
        <fullName evidence="10">N-acetylmuramic acid 6-phosphate etherase</fullName>
        <ecNumber evidence="9">4.2.1.126</ecNumber>
    </recommendedName>
    <alternativeName>
        <fullName evidence="12">N-acetylmuramic acid 6-phosphate hydrolase</fullName>
    </alternativeName>
    <alternativeName>
        <fullName evidence="11">N-acetylmuramic acid 6-phosphate lyase</fullName>
    </alternativeName>
</protein>
<dbReference type="GO" id="GO:0097367">
    <property type="term" value="F:carbohydrate derivative binding"/>
    <property type="evidence" value="ECO:0007669"/>
    <property type="project" value="InterPro"/>
</dbReference>
<dbReference type="HAMAP" id="MF_00068">
    <property type="entry name" value="MurQ"/>
    <property type="match status" value="1"/>
</dbReference>
<dbReference type="Gene3D" id="1.10.8.1080">
    <property type="match status" value="1"/>
</dbReference>
<evidence type="ECO:0000256" key="3">
    <source>
        <dbReference type="ARBA" id="ARBA00023277"/>
    </source>
</evidence>
<name>A0A6J4LYU5_9BACT</name>
<comment type="similarity">
    <text evidence="8">Belongs to the GCKR-like family. MurNAc-6-P etherase subfamily.</text>
</comment>
<dbReference type="SUPFAM" id="SSF53697">
    <property type="entry name" value="SIS domain"/>
    <property type="match status" value="1"/>
</dbReference>
<feature type="domain" description="SIS" evidence="13">
    <location>
        <begin position="75"/>
        <end position="239"/>
    </location>
</feature>
<dbReference type="Gene3D" id="3.40.50.10490">
    <property type="entry name" value="Glucose-6-phosphate isomerase like protein, domain 1"/>
    <property type="match status" value="1"/>
</dbReference>
<dbReference type="CDD" id="cd05007">
    <property type="entry name" value="SIS_Etherase"/>
    <property type="match status" value="1"/>
</dbReference>
<dbReference type="PROSITE" id="PS51464">
    <property type="entry name" value="SIS"/>
    <property type="match status" value="1"/>
</dbReference>
<evidence type="ECO:0000256" key="1">
    <source>
        <dbReference type="ARBA" id="ARBA00011738"/>
    </source>
</evidence>
<dbReference type="InterPro" id="IPR046348">
    <property type="entry name" value="SIS_dom_sf"/>
</dbReference>
<evidence type="ECO:0000256" key="5">
    <source>
        <dbReference type="ARBA" id="ARBA00060532"/>
    </source>
</evidence>
<keyword evidence="3" id="KW-0119">Carbohydrate metabolism</keyword>
<evidence type="ECO:0000256" key="9">
    <source>
        <dbReference type="ARBA" id="ARBA00067056"/>
    </source>
</evidence>
<comment type="catalytic activity">
    <reaction evidence="4">
        <text>N-acetyl-D-muramate 6-phosphate + H2O = N-acetyl-D-glucosamine 6-phosphate + (R)-lactate</text>
        <dbReference type="Rhea" id="RHEA:26410"/>
        <dbReference type="ChEBI" id="CHEBI:15377"/>
        <dbReference type="ChEBI" id="CHEBI:16004"/>
        <dbReference type="ChEBI" id="CHEBI:57513"/>
        <dbReference type="ChEBI" id="CHEBI:58722"/>
        <dbReference type="EC" id="4.2.1.126"/>
    </reaction>
</comment>
<comment type="pathway">
    <text evidence="7">Cell wall biogenesis.</text>
</comment>
<proteinExistence type="inferred from homology"/>
<evidence type="ECO:0000256" key="12">
    <source>
        <dbReference type="ARBA" id="ARBA00084049"/>
    </source>
</evidence>
<evidence type="ECO:0000256" key="6">
    <source>
        <dbReference type="ARBA" id="ARBA00060595"/>
    </source>
</evidence>
<evidence type="ECO:0000256" key="11">
    <source>
        <dbReference type="ARBA" id="ARBA00077905"/>
    </source>
</evidence>
<evidence type="ECO:0000256" key="2">
    <source>
        <dbReference type="ARBA" id="ARBA00023239"/>
    </source>
</evidence>
<evidence type="ECO:0000256" key="4">
    <source>
        <dbReference type="ARBA" id="ARBA00051747"/>
    </source>
</evidence>
<dbReference type="GO" id="GO:0016803">
    <property type="term" value="F:ether hydrolase activity"/>
    <property type="evidence" value="ECO:0007669"/>
    <property type="project" value="TreeGrafter"/>
</dbReference>
<organism evidence="14">
    <name type="scientific">uncultured Gemmatimonadaceae bacterium</name>
    <dbReference type="NCBI Taxonomy" id="246130"/>
    <lineage>
        <taxon>Bacteria</taxon>
        <taxon>Pseudomonadati</taxon>
        <taxon>Gemmatimonadota</taxon>
        <taxon>Gemmatimonadia</taxon>
        <taxon>Gemmatimonadales</taxon>
        <taxon>Gemmatimonadaceae</taxon>
        <taxon>environmental samples</taxon>
    </lineage>
</organism>
<feature type="non-terminal residue" evidence="14">
    <location>
        <position position="1"/>
    </location>
</feature>
<dbReference type="NCBIfam" id="NF009222">
    <property type="entry name" value="PRK12570.1"/>
    <property type="match status" value="1"/>
</dbReference>
<dbReference type="PROSITE" id="PS01272">
    <property type="entry name" value="GCKR"/>
    <property type="match status" value="1"/>
</dbReference>
<reference evidence="14" key="1">
    <citation type="submission" date="2020-02" db="EMBL/GenBank/DDBJ databases">
        <authorList>
            <person name="Meier V. D."/>
        </authorList>
    </citation>
    <scope>NUCLEOTIDE SEQUENCE</scope>
    <source>
        <strain evidence="14">AVDCRST_MAG11</strain>
    </source>
</reference>
<dbReference type="GO" id="GO:0046348">
    <property type="term" value="P:amino sugar catabolic process"/>
    <property type="evidence" value="ECO:0007669"/>
    <property type="project" value="InterPro"/>
</dbReference>
<dbReference type="GO" id="GO:0016835">
    <property type="term" value="F:carbon-oxygen lyase activity"/>
    <property type="evidence" value="ECO:0007669"/>
    <property type="project" value="InterPro"/>
</dbReference>
<accession>A0A6J4LYU5</accession>
<dbReference type="PANTHER" id="PTHR10088">
    <property type="entry name" value="GLUCOKINASE REGULATORY PROTEIN"/>
    <property type="match status" value="1"/>
</dbReference>
<dbReference type="PANTHER" id="PTHR10088:SF4">
    <property type="entry name" value="GLUCOKINASE REGULATORY PROTEIN"/>
    <property type="match status" value="1"/>
</dbReference>
<evidence type="ECO:0000313" key="14">
    <source>
        <dbReference type="EMBL" id="CAA9345156.1"/>
    </source>
</evidence>
<evidence type="ECO:0000256" key="10">
    <source>
        <dbReference type="ARBA" id="ARBA00070061"/>
    </source>
</evidence>
<dbReference type="NCBIfam" id="TIGR00274">
    <property type="entry name" value="N-acetylmuramic acid 6-phosphate etherase"/>
    <property type="match status" value="1"/>
</dbReference>
<dbReference type="EMBL" id="CADCTU010000695">
    <property type="protein sequence ID" value="CAA9345156.1"/>
    <property type="molecule type" value="Genomic_DNA"/>
</dbReference>
<comment type="pathway">
    <text evidence="6">Amino-sugar metabolism; 1,6-anhydro-N-acetylmuramate degradation.</text>
</comment>
<evidence type="ECO:0000259" key="13">
    <source>
        <dbReference type="PROSITE" id="PS51464"/>
    </source>
</evidence>
<comment type="subunit">
    <text evidence="1">Homodimer.</text>
</comment>